<dbReference type="SUPFAM" id="SSF81923">
    <property type="entry name" value="Double Clp-N motif"/>
    <property type="match status" value="1"/>
</dbReference>
<dbReference type="AlphaFoldDB" id="A0A372GNL6"/>
<feature type="domain" description="Clp R" evidence="2">
    <location>
        <begin position="365"/>
        <end position="486"/>
    </location>
</feature>
<organism evidence="4 5">
    <name type="scientific">Actinomadura spongiicola</name>
    <dbReference type="NCBI Taxonomy" id="2303421"/>
    <lineage>
        <taxon>Bacteria</taxon>
        <taxon>Bacillati</taxon>
        <taxon>Actinomycetota</taxon>
        <taxon>Actinomycetes</taxon>
        <taxon>Streptosporangiales</taxon>
        <taxon>Thermomonosporaceae</taxon>
        <taxon>Actinomadura</taxon>
    </lineage>
</organism>
<gene>
    <name evidence="4" type="ORF">D0T12_01665</name>
</gene>
<keyword evidence="5" id="KW-1185">Reference proteome</keyword>
<feature type="domain" description="CHAT" evidence="3">
    <location>
        <begin position="124"/>
        <end position="341"/>
    </location>
</feature>
<dbReference type="Gene3D" id="3.40.50.1460">
    <property type="match status" value="1"/>
</dbReference>
<dbReference type="InterPro" id="IPR004176">
    <property type="entry name" value="Clp_R_N"/>
</dbReference>
<evidence type="ECO:0000259" key="3">
    <source>
        <dbReference type="Pfam" id="PF12770"/>
    </source>
</evidence>
<accession>A0A372GNL6</accession>
<dbReference type="RefSeq" id="WP_117397444.1">
    <property type="nucleotide sequence ID" value="NZ_QVNQ01000001.1"/>
</dbReference>
<dbReference type="InterPro" id="IPR024983">
    <property type="entry name" value="CHAT_dom"/>
</dbReference>
<comment type="caution">
    <text evidence="4">The sequence shown here is derived from an EMBL/GenBank/DDBJ whole genome shotgun (WGS) entry which is preliminary data.</text>
</comment>
<reference evidence="4 5" key="1">
    <citation type="submission" date="2018-08" db="EMBL/GenBank/DDBJ databases">
        <title>Actinomadura spongicola sp. nov., isolated from marine sponge Leucetta chagosensis.</title>
        <authorList>
            <person name="Li L."/>
            <person name="Lin H.W."/>
        </authorList>
    </citation>
    <scope>NUCLEOTIDE SEQUENCE [LARGE SCALE GENOMIC DNA]</scope>
    <source>
        <strain evidence="4 5">LHW52907</strain>
    </source>
</reference>
<feature type="region of interest" description="Disordered" evidence="1">
    <location>
        <begin position="428"/>
        <end position="448"/>
    </location>
</feature>
<protein>
    <submittedName>
        <fullName evidence="4">CHAT domain-containing protein</fullName>
    </submittedName>
</protein>
<dbReference type="Gene3D" id="1.10.1780.10">
    <property type="entry name" value="Clp, N-terminal domain"/>
    <property type="match status" value="2"/>
</dbReference>
<dbReference type="Pfam" id="PF12770">
    <property type="entry name" value="CHAT"/>
    <property type="match status" value="1"/>
</dbReference>
<proteinExistence type="predicted"/>
<dbReference type="Pfam" id="PF02861">
    <property type="entry name" value="Clp_N"/>
    <property type="match status" value="1"/>
</dbReference>
<evidence type="ECO:0000256" key="1">
    <source>
        <dbReference type="SAM" id="MobiDB-lite"/>
    </source>
</evidence>
<dbReference type="InterPro" id="IPR036628">
    <property type="entry name" value="Clp_N_dom_sf"/>
</dbReference>
<dbReference type="EMBL" id="QVNQ01000001">
    <property type="protein sequence ID" value="RFS86991.1"/>
    <property type="molecule type" value="Genomic_DNA"/>
</dbReference>
<evidence type="ECO:0000259" key="2">
    <source>
        <dbReference type="Pfam" id="PF02861"/>
    </source>
</evidence>
<dbReference type="Proteomes" id="UP000262882">
    <property type="component" value="Unassembled WGS sequence"/>
</dbReference>
<sequence>MTTFEAPDSDSLTTLDVRARDKGDGTAQYLYQLRSAEGSAIGPLEQEYSVDVHQSLVRMLCTKMNKVLRAKPTTSGQSRVVDLSRVGHALCEALFPLRYGNVPDLVTRLRESSGPLLVRTDEMVVPWELLFFEDEFLGLNREIGRRSVVQRRVVHGRRIRGINRALIVGDPLGDLPDAAREAENVAEWMRAKGTECTVLLRDQANLADVVMELSERRYDLFHYCGHVATASGAGTTGLVLHDRMLLDERALPSEVPPVVFINGCKSAGRVENICVSFMVMGAQAVVGTRTEVPEEKARRFAEEFYRLLTDMTTGAAVRAARLALSADDDDLTWASFMLYGDPTVRITGGGGSDQQGGRQDEKLDFEDGAQDVLSRAFDAAKGQRLLTSVHLLLGLIGSAELRPRITASIGADRLTQVTERLTSVGVVDPREEPEVSQEPDEGGGTVPSDTVTHVIIRADELASAVGRTRVSVHDLTVAFLESGAGTSSREVESCGVTVEQLLSVGAMGGESGPTPTVGTPLTGRGRIQPEQLDPAVAHAVRTALALSVPRGEVIGTYALLLGFGLSGSSVLREALTAQGERGRRALRLLFGEEDPGGAAFSRRTLAALEAAHAAEPDRPLGEAAVLRTLLKPGSTAGGLLKSLGVDPEAVRKSLPPPG</sequence>
<evidence type="ECO:0000313" key="4">
    <source>
        <dbReference type="EMBL" id="RFS86991.1"/>
    </source>
</evidence>
<name>A0A372GNL6_9ACTN</name>
<evidence type="ECO:0000313" key="5">
    <source>
        <dbReference type="Proteomes" id="UP000262882"/>
    </source>
</evidence>
<dbReference type="OrthoDB" id="335659at2"/>